<dbReference type="EMBL" id="ML732888">
    <property type="protein sequence ID" value="KAB8267814.1"/>
    <property type="molecule type" value="Genomic_DNA"/>
</dbReference>
<accession>A0A5N6INR6</accession>
<evidence type="ECO:0000313" key="2">
    <source>
        <dbReference type="Proteomes" id="UP000326289"/>
    </source>
</evidence>
<keyword evidence="2" id="KW-1185">Reference proteome</keyword>
<dbReference type="AlphaFoldDB" id="A0A5N6INR6"/>
<organism evidence="1 2">
    <name type="scientific">Aspergillus minisclerotigenes</name>
    <dbReference type="NCBI Taxonomy" id="656917"/>
    <lineage>
        <taxon>Eukaryota</taxon>
        <taxon>Fungi</taxon>
        <taxon>Dikarya</taxon>
        <taxon>Ascomycota</taxon>
        <taxon>Pezizomycotina</taxon>
        <taxon>Eurotiomycetes</taxon>
        <taxon>Eurotiomycetidae</taxon>
        <taxon>Eurotiales</taxon>
        <taxon>Aspergillaceae</taxon>
        <taxon>Aspergillus</taxon>
        <taxon>Aspergillus subgen. Circumdati</taxon>
    </lineage>
</organism>
<sequence length="69" mass="7914">MDKVKLVHSYCNTNSMCFLSVTVRKTDYDEPETPGDVFIGVDVLMLIPYASVEIEYRFEVCHGLYQDTS</sequence>
<proteinExistence type="predicted"/>
<evidence type="ECO:0000313" key="1">
    <source>
        <dbReference type="EMBL" id="KAB8267814.1"/>
    </source>
</evidence>
<name>A0A5N6INR6_9EURO</name>
<reference evidence="1 2" key="1">
    <citation type="submission" date="2019-04" db="EMBL/GenBank/DDBJ databases">
        <title>Fungal friends and foes A comparative genomics study of 23 Aspergillus species from section Flavi.</title>
        <authorList>
            <consortium name="DOE Joint Genome Institute"/>
            <person name="Kjaerbolling I."/>
            <person name="Vesth T.C."/>
            <person name="Frisvad J.C."/>
            <person name="Nybo J.L."/>
            <person name="Theobald S."/>
            <person name="Kildgaard S."/>
            <person name="Petersen T.I."/>
            <person name="Kuo A."/>
            <person name="Sato A."/>
            <person name="Lyhne E.K."/>
            <person name="Kogle M.E."/>
            <person name="Wiebenga A."/>
            <person name="Kun R.S."/>
            <person name="Lubbers R.J."/>
            <person name="Makela M.R."/>
            <person name="Barry K."/>
            <person name="Chovatia M."/>
            <person name="Clum A."/>
            <person name="Daum C."/>
            <person name="Haridas S."/>
            <person name="He G."/>
            <person name="LaButti K."/>
            <person name="Lipzen A."/>
            <person name="Mondo S."/>
            <person name="Pangilinan J."/>
            <person name="Riley R."/>
            <person name="Salamov A."/>
            <person name="Simmons B.A."/>
            <person name="Magnuson J.K."/>
            <person name="Henrissat B."/>
            <person name="Mortensen U.H."/>
            <person name="Larsen T.O."/>
            <person name="De vries R.P."/>
            <person name="Grigoriev I.V."/>
            <person name="Machida M."/>
            <person name="Baker S.E."/>
            <person name="Andersen M.R."/>
        </authorList>
    </citation>
    <scope>NUCLEOTIDE SEQUENCE [LARGE SCALE GENOMIC DNA]</scope>
    <source>
        <strain evidence="1 2">CBS 117635</strain>
    </source>
</reference>
<protein>
    <submittedName>
        <fullName evidence="1">Uncharacterized protein</fullName>
    </submittedName>
</protein>
<dbReference type="Proteomes" id="UP000326289">
    <property type="component" value="Unassembled WGS sequence"/>
</dbReference>
<gene>
    <name evidence="1" type="ORF">BDV30DRAFT_219391</name>
</gene>